<dbReference type="PANTHER" id="PTHR32487">
    <property type="entry name" value="3-OXO-DELTA(4,5)-STEROID 5-BETA-REDUCTASE"/>
    <property type="match status" value="1"/>
</dbReference>
<dbReference type="PANTHER" id="PTHR32487:SF0">
    <property type="entry name" value="3-OXO-DELTA(4,5)-STEROID 5-BETA-REDUCTASE"/>
    <property type="match status" value="1"/>
</dbReference>
<feature type="domain" description="NAD-dependent epimerase/dehydratase" evidence="1">
    <location>
        <begin position="7"/>
        <end position="244"/>
    </location>
</feature>
<dbReference type="InterPro" id="IPR001509">
    <property type="entry name" value="Epimerase_deHydtase"/>
</dbReference>
<proteinExistence type="predicted"/>
<dbReference type="Gene3D" id="3.40.50.720">
    <property type="entry name" value="NAD(P)-binding Rossmann-like Domain"/>
    <property type="match status" value="1"/>
</dbReference>
<dbReference type="Pfam" id="PF01370">
    <property type="entry name" value="Epimerase"/>
    <property type="match status" value="1"/>
</dbReference>
<evidence type="ECO:0000313" key="2">
    <source>
        <dbReference type="EMBL" id="CAB4367736.1"/>
    </source>
</evidence>
<dbReference type="InterPro" id="IPR036291">
    <property type="entry name" value="NAD(P)-bd_dom_sf"/>
</dbReference>
<protein>
    <submittedName>
        <fullName evidence="2">Unannotated protein</fullName>
    </submittedName>
</protein>
<reference evidence="2" key="1">
    <citation type="submission" date="2020-05" db="EMBL/GenBank/DDBJ databases">
        <authorList>
            <person name="Chiriac C."/>
            <person name="Salcher M."/>
            <person name="Ghai R."/>
            <person name="Kavagutti S V."/>
        </authorList>
    </citation>
    <scope>NUCLEOTIDE SEQUENCE</scope>
</reference>
<sequence>MGSKNKVMVIGASGLVGAAAVNEFLNEGWDVVAVSRRKPEVDSAREYQHLPLDLQNADACRDAMKNMGDVTHVVYAAVYEMPGLMPGWSDPAQMSTNISMMENIMNPLSEVAKGLRHVNVLQGTKAYGAHLHEIPIPAREDAPRDNHANFYWLQEDYIRANSVKYGYASTIWRPQLIVGPNYGVVMNLPPVIGAYAAICKKLGMPFAFPGGTRWVWEAVDTRLVASALCWAASEPKSHGQTYNITNGEVFDWRTMWPAMAKTLGAEVGEDSSLSLAEFLPANAGVWQEIVKEHGLRPLSIEEVCGESHHYADMCFMYGSDLLAPYTFLSTAKLRQHGFSGAYNTEESFCHWLSVLQDRKVIPARN</sequence>
<dbReference type="AlphaFoldDB" id="A0A6J6AFQ5"/>
<evidence type="ECO:0000259" key="1">
    <source>
        <dbReference type="Pfam" id="PF01370"/>
    </source>
</evidence>
<gene>
    <name evidence="2" type="ORF">UFOPK4179_00524</name>
</gene>
<dbReference type="EMBL" id="CAETWZ010000035">
    <property type="protein sequence ID" value="CAB4367736.1"/>
    <property type="molecule type" value="Genomic_DNA"/>
</dbReference>
<dbReference type="SUPFAM" id="SSF51735">
    <property type="entry name" value="NAD(P)-binding Rossmann-fold domains"/>
    <property type="match status" value="1"/>
</dbReference>
<accession>A0A6J6AFQ5</accession>
<organism evidence="2">
    <name type="scientific">freshwater metagenome</name>
    <dbReference type="NCBI Taxonomy" id="449393"/>
    <lineage>
        <taxon>unclassified sequences</taxon>
        <taxon>metagenomes</taxon>
        <taxon>ecological metagenomes</taxon>
    </lineage>
</organism>
<name>A0A6J6AFQ5_9ZZZZ</name>